<accession>A0A4Y2R0N2</accession>
<name>A0A4Y2R0N2_ARAVE</name>
<comment type="caution">
    <text evidence="1">The sequence shown here is derived from an EMBL/GenBank/DDBJ whole genome shotgun (WGS) entry which is preliminary data.</text>
</comment>
<organism evidence="1 2">
    <name type="scientific">Araneus ventricosus</name>
    <name type="common">Orbweaver spider</name>
    <name type="synonym">Epeira ventricosa</name>
    <dbReference type="NCBI Taxonomy" id="182803"/>
    <lineage>
        <taxon>Eukaryota</taxon>
        <taxon>Metazoa</taxon>
        <taxon>Ecdysozoa</taxon>
        <taxon>Arthropoda</taxon>
        <taxon>Chelicerata</taxon>
        <taxon>Arachnida</taxon>
        <taxon>Araneae</taxon>
        <taxon>Araneomorphae</taxon>
        <taxon>Entelegynae</taxon>
        <taxon>Araneoidea</taxon>
        <taxon>Araneidae</taxon>
        <taxon>Araneus</taxon>
    </lineage>
</organism>
<dbReference type="Proteomes" id="UP000499080">
    <property type="component" value="Unassembled WGS sequence"/>
</dbReference>
<dbReference type="AlphaFoldDB" id="A0A4Y2R0N2"/>
<dbReference type="EMBL" id="BGPR01015411">
    <property type="protein sequence ID" value="GBN69121.1"/>
    <property type="molecule type" value="Genomic_DNA"/>
</dbReference>
<protein>
    <submittedName>
        <fullName evidence="1">Uncharacterized protein</fullName>
    </submittedName>
</protein>
<evidence type="ECO:0000313" key="1">
    <source>
        <dbReference type="EMBL" id="GBN69121.1"/>
    </source>
</evidence>
<evidence type="ECO:0000313" key="2">
    <source>
        <dbReference type="Proteomes" id="UP000499080"/>
    </source>
</evidence>
<gene>
    <name evidence="1" type="ORF">AVEN_79403_1</name>
</gene>
<keyword evidence="2" id="KW-1185">Reference proteome</keyword>
<proteinExistence type="predicted"/>
<sequence>MYFKCGFMIYSFYDFHAFKRSLAGNQGWSERRFRLLLGSEIAARLFLCFRCDAVQGWQILEEALKLTWILSSCPQDQTLIQSRSSALRWSVISSSPIFKEGQRAVDSLLPCLPDPRGDQ</sequence>
<reference evidence="1 2" key="1">
    <citation type="journal article" date="2019" name="Sci. Rep.">
        <title>Orb-weaving spider Araneus ventricosus genome elucidates the spidroin gene catalogue.</title>
        <authorList>
            <person name="Kono N."/>
            <person name="Nakamura H."/>
            <person name="Ohtoshi R."/>
            <person name="Moran D.A.P."/>
            <person name="Shinohara A."/>
            <person name="Yoshida Y."/>
            <person name="Fujiwara M."/>
            <person name="Mori M."/>
            <person name="Tomita M."/>
            <person name="Arakawa K."/>
        </authorList>
    </citation>
    <scope>NUCLEOTIDE SEQUENCE [LARGE SCALE GENOMIC DNA]</scope>
</reference>